<dbReference type="PANTHER" id="PTHR42905">
    <property type="entry name" value="PHOSPHOENOLPYRUVATE CARBOXYLASE"/>
    <property type="match status" value="1"/>
</dbReference>
<keyword evidence="1" id="KW-0456">Lyase</keyword>
<dbReference type="Proteomes" id="UP000639859">
    <property type="component" value="Unassembled WGS sequence"/>
</dbReference>
<dbReference type="InterPro" id="IPR040442">
    <property type="entry name" value="Pyrv_kinase-like_dom_sf"/>
</dbReference>
<name>A0ABS0SXY9_9CAUL</name>
<evidence type="ECO:0000313" key="1">
    <source>
        <dbReference type="EMBL" id="MBI1683760.1"/>
    </source>
</evidence>
<dbReference type="PANTHER" id="PTHR42905:SF16">
    <property type="entry name" value="CARBOXYPHOSPHONOENOLPYRUVATE PHOSPHONOMUTASE-LIKE PROTEIN (AFU_ORTHOLOGUE AFUA_5G07230)"/>
    <property type="match status" value="1"/>
</dbReference>
<accession>A0ABS0SXY9</accession>
<comment type="caution">
    <text evidence="1">The sequence shown here is derived from an EMBL/GenBank/DDBJ whole genome shotgun (WGS) entry which is preliminary data.</text>
</comment>
<organism evidence="1 2">
    <name type="scientific">Caulobacter hibisci</name>
    <dbReference type="NCBI Taxonomy" id="2035993"/>
    <lineage>
        <taxon>Bacteria</taxon>
        <taxon>Pseudomonadati</taxon>
        <taxon>Pseudomonadota</taxon>
        <taxon>Alphaproteobacteria</taxon>
        <taxon>Caulobacterales</taxon>
        <taxon>Caulobacteraceae</taxon>
        <taxon>Caulobacter</taxon>
    </lineage>
</organism>
<evidence type="ECO:0000313" key="2">
    <source>
        <dbReference type="Proteomes" id="UP000639859"/>
    </source>
</evidence>
<dbReference type="InterPro" id="IPR039556">
    <property type="entry name" value="ICL/PEPM"/>
</dbReference>
<dbReference type="CDD" id="cd00377">
    <property type="entry name" value="ICL_PEPM"/>
    <property type="match status" value="1"/>
</dbReference>
<dbReference type="InterPro" id="IPR015813">
    <property type="entry name" value="Pyrv/PenolPyrv_kinase-like_dom"/>
</dbReference>
<protein>
    <submittedName>
        <fullName evidence="1">Isocitrate lyase/phosphoenolpyruvate mutase family protein</fullName>
    </submittedName>
</protein>
<reference evidence="1 2" key="1">
    <citation type="submission" date="2020-11" db="EMBL/GenBank/DDBJ databases">
        <title>genome sequence of strain KACC 18849.</title>
        <authorList>
            <person name="Gao J."/>
            <person name="Zhang X."/>
        </authorList>
    </citation>
    <scope>NUCLEOTIDE SEQUENCE [LARGE SCALE GENOMIC DNA]</scope>
    <source>
        <strain evidence="1 2">KACC 18849</strain>
    </source>
</reference>
<keyword evidence="2" id="KW-1185">Reference proteome</keyword>
<dbReference type="Gene3D" id="3.20.20.60">
    <property type="entry name" value="Phosphoenolpyruvate-binding domains"/>
    <property type="match status" value="1"/>
</dbReference>
<dbReference type="SUPFAM" id="SSF51621">
    <property type="entry name" value="Phosphoenolpyruvate/pyruvate domain"/>
    <property type="match status" value="1"/>
</dbReference>
<gene>
    <name evidence="1" type="ORF">I4Q42_08775</name>
</gene>
<dbReference type="EMBL" id="JADWOX010000004">
    <property type="protein sequence ID" value="MBI1683760.1"/>
    <property type="molecule type" value="Genomic_DNA"/>
</dbReference>
<sequence length="247" mass="25714">MTNAFIARRAAFRALHQDGFFVLPNPWDAGSAVRLQKLGFKALASTSAGMAWSWGRADGEVTVDEVLEHLRLLVAATDLPVNADFEAGFADTPEGVGANVALAVETGVAGLSIEDRIGKELYDLPEAVARIAAARAAIDASGQDVMLIGRTEGFLIGRDDLAPTIERLVAYAEAGADCLYAPVVTKYDDIAVIVAAVAPKPVNVLLWGPDMKVADLAGLGVRRASTGAALAAAAWAGFDVAAKDLAI</sequence>
<dbReference type="RefSeq" id="WP_198575686.1">
    <property type="nucleotide sequence ID" value="NZ_JADWOX010000004.1"/>
</dbReference>
<proteinExistence type="predicted"/>
<dbReference type="GO" id="GO:0016829">
    <property type="term" value="F:lyase activity"/>
    <property type="evidence" value="ECO:0007669"/>
    <property type="project" value="UniProtKB-KW"/>
</dbReference>
<dbReference type="Pfam" id="PF13714">
    <property type="entry name" value="PEP_mutase"/>
    <property type="match status" value="1"/>
</dbReference>